<dbReference type="SUPFAM" id="SSF103481">
    <property type="entry name" value="Multidrug resistance efflux transporter EmrE"/>
    <property type="match status" value="1"/>
</dbReference>
<keyword evidence="2" id="KW-1133">Transmembrane helix</keyword>
<dbReference type="GO" id="GO:0016020">
    <property type="term" value="C:membrane"/>
    <property type="evidence" value="ECO:0007669"/>
    <property type="project" value="InterPro"/>
</dbReference>
<dbReference type="OrthoDB" id="9787117at2"/>
<accession>A0A4R8WX58</accession>
<evidence type="ECO:0000256" key="2">
    <source>
        <dbReference type="SAM" id="Phobius"/>
    </source>
</evidence>
<dbReference type="EMBL" id="SOFP01000027">
    <property type="protein sequence ID" value="TFC17927.1"/>
    <property type="molecule type" value="Genomic_DNA"/>
</dbReference>
<dbReference type="InterPro" id="IPR000620">
    <property type="entry name" value="EamA_dom"/>
</dbReference>
<dbReference type="Gene3D" id="1.10.3730.20">
    <property type="match status" value="1"/>
</dbReference>
<organism evidence="4 5">
    <name type="scientific">Cryobacterium algoritolerans</name>
    <dbReference type="NCBI Taxonomy" id="1259184"/>
    <lineage>
        <taxon>Bacteria</taxon>
        <taxon>Bacillati</taxon>
        <taxon>Actinomycetota</taxon>
        <taxon>Actinomycetes</taxon>
        <taxon>Micrococcales</taxon>
        <taxon>Microbacteriaceae</taxon>
        <taxon>Cryobacterium</taxon>
    </lineage>
</organism>
<feature type="domain" description="EamA" evidence="3">
    <location>
        <begin position="24"/>
        <end position="158"/>
    </location>
</feature>
<dbReference type="AlphaFoldDB" id="A0A4R8WX58"/>
<evidence type="ECO:0000313" key="4">
    <source>
        <dbReference type="EMBL" id="TFC17927.1"/>
    </source>
</evidence>
<feature type="transmembrane region" description="Helical" evidence="2">
    <location>
        <begin position="116"/>
        <end position="136"/>
    </location>
</feature>
<keyword evidence="5" id="KW-1185">Reference proteome</keyword>
<evidence type="ECO:0000256" key="1">
    <source>
        <dbReference type="ARBA" id="ARBA00007362"/>
    </source>
</evidence>
<protein>
    <recommendedName>
        <fullName evidence="3">EamA domain-containing protein</fullName>
    </recommendedName>
</protein>
<feature type="transmembrane region" description="Helical" evidence="2">
    <location>
        <begin position="59"/>
        <end position="80"/>
    </location>
</feature>
<gene>
    <name evidence="4" type="ORF">E3O19_05400</name>
</gene>
<name>A0A4R8WX58_9MICO</name>
<sequence length="186" mass="20029">MVKQSFGYPESVTPAARRAFDSELGTCLGLFAGLTYALYSWAAHRVIETGVPARPAMGLIFGVAGVLLMPVALATGFPILSSWSTASVGIYLAVIPMFAGYVLFGMGLARVRASTAIVLTLVEPVVAALLAVVIVGERLPTLGWAGVGLIVSSLIVLTFRWPLRNDRIIRSRRNDDRPITYLVHER</sequence>
<keyword evidence="2" id="KW-0472">Membrane</keyword>
<feature type="transmembrane region" description="Helical" evidence="2">
    <location>
        <begin position="86"/>
        <end position="104"/>
    </location>
</feature>
<evidence type="ECO:0000313" key="5">
    <source>
        <dbReference type="Proteomes" id="UP000298412"/>
    </source>
</evidence>
<reference evidence="4 5" key="1">
    <citation type="submission" date="2019-03" db="EMBL/GenBank/DDBJ databases">
        <title>Genomics of glacier-inhabiting Cryobacterium strains.</title>
        <authorList>
            <person name="Liu Q."/>
            <person name="Xin Y.-H."/>
        </authorList>
    </citation>
    <scope>NUCLEOTIDE SEQUENCE [LARGE SCALE GENOMIC DNA]</scope>
    <source>
        <strain evidence="4 5">MDT1-3</strain>
    </source>
</reference>
<dbReference type="Pfam" id="PF00892">
    <property type="entry name" value="EamA"/>
    <property type="match status" value="1"/>
</dbReference>
<feature type="transmembrane region" description="Helical" evidence="2">
    <location>
        <begin position="28"/>
        <end position="47"/>
    </location>
</feature>
<dbReference type="InterPro" id="IPR037185">
    <property type="entry name" value="EmrE-like"/>
</dbReference>
<dbReference type="Proteomes" id="UP000298412">
    <property type="component" value="Unassembled WGS sequence"/>
</dbReference>
<evidence type="ECO:0000259" key="3">
    <source>
        <dbReference type="Pfam" id="PF00892"/>
    </source>
</evidence>
<comment type="caution">
    <text evidence="4">The sequence shown here is derived from an EMBL/GenBank/DDBJ whole genome shotgun (WGS) entry which is preliminary data.</text>
</comment>
<keyword evidence="2" id="KW-0812">Transmembrane</keyword>
<comment type="similarity">
    <text evidence="1">Belongs to the EamA transporter family.</text>
</comment>
<feature type="transmembrane region" description="Helical" evidence="2">
    <location>
        <begin position="142"/>
        <end position="163"/>
    </location>
</feature>
<proteinExistence type="inferred from homology"/>